<reference evidence="4" key="1">
    <citation type="journal article" date="2008" name="Genome Res.">
        <title>The genome of Pelotomaculum thermopropionicum reveals niche-associated evolution in anaerobic microbiota.</title>
        <authorList>
            <person name="Kosaka T."/>
            <person name="Kato S."/>
            <person name="Shimoyama T."/>
            <person name="Ishii S."/>
            <person name="Abe T."/>
            <person name="Watanabe K."/>
        </authorList>
    </citation>
    <scope>NUCLEOTIDE SEQUENCE [LARGE SCALE GENOMIC DNA]</scope>
    <source>
        <strain evidence="4">DSM 13744 / JCM 10971 / SI</strain>
    </source>
</reference>
<evidence type="ECO:0000259" key="1">
    <source>
        <dbReference type="Pfam" id="PF07238"/>
    </source>
</evidence>
<dbReference type="SUPFAM" id="SSF141371">
    <property type="entry name" value="PilZ domain-like"/>
    <property type="match status" value="1"/>
</dbReference>
<proteinExistence type="predicted"/>
<dbReference type="InterPro" id="IPR009875">
    <property type="entry name" value="PilZ_domain"/>
</dbReference>
<evidence type="ECO:0000313" key="4">
    <source>
        <dbReference type="Proteomes" id="UP000006556"/>
    </source>
</evidence>
<dbReference type="Gene3D" id="2.40.10.220">
    <property type="entry name" value="predicted glycosyltransferase like domains"/>
    <property type="match status" value="1"/>
</dbReference>
<feature type="domain" description="Type III secretion system flagellar brake protein YcgR PilZN" evidence="2">
    <location>
        <begin position="8"/>
        <end position="92"/>
    </location>
</feature>
<accession>A5D0H5</accession>
<name>A5D0H5_PELTS</name>
<dbReference type="KEGG" id="pth:PTH_2069"/>
<sequence length="219" mass="25122">MAARPRIKIKQKVRIARADLNKEEDWYLTDVQDIGEDEFCVSIPFQGVMPLVLKNGELVKISMANEGERIEFKSRVIGWRADNIPLYVLSLPDEYTRVQQREFVRIPAMIDVCYAEVPESGKEPAFINSHSLDLSAGGIRIVAKKNYPKGAHLLVRFSLPLENGPVELNLLGTVVRTQPVEGSSIRFQVALKFVDIKRKQQDLIFRYIFNKMLEPRRPR</sequence>
<protein>
    <submittedName>
        <fullName evidence="3">Glycosyltransferase</fullName>
    </submittedName>
</protein>
<dbReference type="eggNOG" id="COG5581">
    <property type="taxonomic scope" value="Bacteria"/>
</dbReference>
<feature type="domain" description="PilZ" evidence="1">
    <location>
        <begin position="99"/>
        <end position="209"/>
    </location>
</feature>
<gene>
    <name evidence="3" type="ordered locus">PTH_2069</name>
</gene>
<keyword evidence="3" id="KW-0808">Transferase</keyword>
<organism evidence="3 4">
    <name type="scientific">Pelotomaculum thermopropionicum (strain DSM 13744 / JCM 10971 / SI)</name>
    <dbReference type="NCBI Taxonomy" id="370438"/>
    <lineage>
        <taxon>Bacteria</taxon>
        <taxon>Bacillati</taxon>
        <taxon>Bacillota</taxon>
        <taxon>Clostridia</taxon>
        <taxon>Eubacteriales</taxon>
        <taxon>Desulfotomaculaceae</taxon>
        <taxon>Pelotomaculum</taxon>
    </lineage>
</organism>
<dbReference type="GO" id="GO:0016740">
    <property type="term" value="F:transferase activity"/>
    <property type="evidence" value="ECO:0007669"/>
    <property type="project" value="UniProtKB-KW"/>
</dbReference>
<dbReference type="InterPro" id="IPR009926">
    <property type="entry name" value="T3SS_YcgR_PilZN"/>
</dbReference>
<dbReference type="Pfam" id="PF12945">
    <property type="entry name" value="PilZNR"/>
    <property type="match status" value="1"/>
</dbReference>
<dbReference type="Pfam" id="PF07238">
    <property type="entry name" value="PilZ"/>
    <property type="match status" value="1"/>
</dbReference>
<dbReference type="Proteomes" id="UP000006556">
    <property type="component" value="Chromosome"/>
</dbReference>
<dbReference type="HOGENOM" id="CLU_086342_0_1_9"/>
<evidence type="ECO:0000313" key="3">
    <source>
        <dbReference type="EMBL" id="BAF60250.1"/>
    </source>
</evidence>
<evidence type="ECO:0000259" key="2">
    <source>
        <dbReference type="Pfam" id="PF12945"/>
    </source>
</evidence>
<keyword evidence="4" id="KW-1185">Reference proteome</keyword>
<dbReference type="GO" id="GO:0035438">
    <property type="term" value="F:cyclic-di-GMP binding"/>
    <property type="evidence" value="ECO:0007669"/>
    <property type="project" value="InterPro"/>
</dbReference>
<dbReference type="STRING" id="370438.PTH_2069"/>
<dbReference type="AlphaFoldDB" id="A5D0H5"/>
<dbReference type="EMBL" id="AP009389">
    <property type="protein sequence ID" value="BAF60250.1"/>
    <property type="molecule type" value="Genomic_DNA"/>
</dbReference>